<evidence type="ECO:0000256" key="3">
    <source>
        <dbReference type="ARBA" id="ARBA00022525"/>
    </source>
</evidence>
<gene>
    <name evidence="5" type="ORF">CpipJ_CPIJ014549</name>
</gene>
<dbReference type="SUPFAM" id="SSF47565">
    <property type="entry name" value="Insect pheromone/odorant-binding proteins"/>
    <property type="match status" value="1"/>
</dbReference>
<reference evidence="5" key="1">
    <citation type="submission" date="2007-03" db="EMBL/GenBank/DDBJ databases">
        <title>Annotation of Culex pipiens quinquefasciatus.</title>
        <authorList>
            <consortium name="The Broad Institute Genome Sequencing Platform"/>
            <person name="Atkinson P.W."/>
            <person name="Hemingway J."/>
            <person name="Christensen B.M."/>
            <person name="Higgs S."/>
            <person name="Kodira C."/>
            <person name="Hannick L."/>
            <person name="Megy K."/>
            <person name="O'Leary S."/>
            <person name="Pearson M."/>
            <person name="Haas B.J."/>
            <person name="Mauceli E."/>
            <person name="Wortman J.R."/>
            <person name="Lee N.H."/>
            <person name="Guigo R."/>
            <person name="Stanke M."/>
            <person name="Alvarado L."/>
            <person name="Amedeo P."/>
            <person name="Antoine C.H."/>
            <person name="Arensburger P."/>
            <person name="Bidwell S.L."/>
            <person name="Crawford M."/>
            <person name="Camaro F."/>
            <person name="Devon K."/>
            <person name="Engels R."/>
            <person name="Hammond M."/>
            <person name="Howarth C."/>
            <person name="Koehrsen M."/>
            <person name="Lawson D."/>
            <person name="Montgomery P."/>
            <person name="Nene V."/>
            <person name="Nusbaum C."/>
            <person name="Puiu D."/>
            <person name="Romero-Severson J."/>
            <person name="Severson D.W."/>
            <person name="Shumway M."/>
            <person name="Sisk P."/>
            <person name="Stolte C."/>
            <person name="Zeng Q."/>
            <person name="Eisenstadt E."/>
            <person name="Fraser-Liggett C."/>
            <person name="Strausberg R."/>
            <person name="Galagan J."/>
            <person name="Birren B."/>
            <person name="Collins F.H."/>
        </authorList>
    </citation>
    <scope>NUCLEOTIDE SEQUENCE [LARGE SCALE GENOMIC DNA]</scope>
    <source>
        <strain evidence="5">JHB</strain>
    </source>
</reference>
<evidence type="ECO:0000256" key="2">
    <source>
        <dbReference type="ARBA" id="ARBA00008098"/>
    </source>
</evidence>
<dbReference type="Gene3D" id="1.10.238.20">
    <property type="entry name" value="Pheromone/general odorant binding protein domain"/>
    <property type="match status" value="1"/>
</dbReference>
<sequence length="195" mass="22496">MENISLSDEWSPMDPEEVAFEEAKCMEDHFGNDFGLAEKWMKWNLAESDGKTACYVKCLVEALGMYDKQAFQESAILRGLHAVNENGKDDVVKKSLQNCKAKDESKARDYYKCIYDGLGEQLFMKVLDYIEVRSENYSYRLREATSKYDANAMRSKVKALDSEANSQLLLLRGTNSNKNKRTKQCKQKFDRQMFA</sequence>
<evidence type="ECO:0000256" key="4">
    <source>
        <dbReference type="ARBA" id="ARBA00022729"/>
    </source>
</evidence>
<dbReference type="PANTHER" id="PTHR11857:SF43">
    <property type="entry name" value="GEO07291P1-RELATED"/>
    <property type="match status" value="1"/>
</dbReference>
<proteinExistence type="inferred from homology"/>
<dbReference type="PhylomeDB" id="B0X6Y9"/>
<dbReference type="VEuPathDB" id="VectorBase:CQUJHB012682"/>
<name>B0X6Y9_CULQU</name>
<organism>
    <name type="scientific">Culex quinquefasciatus</name>
    <name type="common">Southern house mosquito</name>
    <name type="synonym">Culex pungens</name>
    <dbReference type="NCBI Taxonomy" id="7176"/>
    <lineage>
        <taxon>Eukaryota</taxon>
        <taxon>Metazoa</taxon>
        <taxon>Ecdysozoa</taxon>
        <taxon>Arthropoda</taxon>
        <taxon>Hexapoda</taxon>
        <taxon>Insecta</taxon>
        <taxon>Pterygota</taxon>
        <taxon>Neoptera</taxon>
        <taxon>Endopterygota</taxon>
        <taxon>Diptera</taxon>
        <taxon>Nematocera</taxon>
        <taxon>Culicoidea</taxon>
        <taxon>Culicidae</taxon>
        <taxon>Culicinae</taxon>
        <taxon>Culicini</taxon>
        <taxon>Culex</taxon>
        <taxon>Culex</taxon>
    </lineage>
</organism>
<dbReference type="EMBL" id="DS232430">
    <property type="protein sequence ID" value="EDS41660.1"/>
    <property type="molecule type" value="Genomic_DNA"/>
</dbReference>
<evidence type="ECO:0000256" key="1">
    <source>
        <dbReference type="ARBA" id="ARBA00004613"/>
    </source>
</evidence>
<dbReference type="InParanoid" id="B0X6Y9"/>
<dbReference type="CDD" id="cd23992">
    <property type="entry name" value="PBP_GOBP"/>
    <property type="match status" value="1"/>
</dbReference>
<dbReference type="InterPro" id="IPR036728">
    <property type="entry name" value="PBP_GOBP_sf"/>
</dbReference>
<comment type="similarity">
    <text evidence="2">Belongs to the PBP/GOBP family.</text>
</comment>
<dbReference type="InterPro" id="IPR006170">
    <property type="entry name" value="PBP/GOBP"/>
</dbReference>
<keyword evidence="4" id="KW-0732">Signal</keyword>
<dbReference type="GO" id="GO:0005549">
    <property type="term" value="F:odorant binding"/>
    <property type="evidence" value="ECO:0007669"/>
    <property type="project" value="InterPro"/>
</dbReference>
<comment type="subcellular location">
    <subcellularLocation>
        <location evidence="1">Secreted</location>
    </subcellularLocation>
</comment>
<dbReference type="GO" id="GO:0007608">
    <property type="term" value="P:sensory perception of smell"/>
    <property type="evidence" value="ECO:0007669"/>
    <property type="project" value="TreeGrafter"/>
</dbReference>
<dbReference type="Pfam" id="PF01395">
    <property type="entry name" value="PBP_GOBP"/>
    <property type="match status" value="1"/>
</dbReference>
<dbReference type="GO" id="GO:0005615">
    <property type="term" value="C:extracellular space"/>
    <property type="evidence" value="ECO:0007669"/>
    <property type="project" value="TreeGrafter"/>
</dbReference>
<dbReference type="eggNOG" id="ENOG502T82F">
    <property type="taxonomic scope" value="Eukaryota"/>
</dbReference>
<dbReference type="OrthoDB" id="7722701at2759"/>
<dbReference type="AlphaFoldDB" id="B0X6Y9"/>
<dbReference type="VEuPathDB" id="VectorBase:CPIJ014549"/>
<dbReference type="PANTHER" id="PTHR11857">
    <property type="entry name" value="ODORANT BINDING PROTEIN-RELATED"/>
    <property type="match status" value="1"/>
</dbReference>
<dbReference type="KEGG" id="cqu:CpipJ_CPIJ014549"/>
<evidence type="ECO:0000313" key="5">
    <source>
        <dbReference type="EMBL" id="EDS41660.1"/>
    </source>
</evidence>
<keyword evidence="3" id="KW-0964">Secreted</keyword>
<accession>B0X6Y9</accession>
<protein>
    <submittedName>
        <fullName evidence="5">Long form D7clu1 salivary protein</fullName>
    </submittedName>
</protein>